<keyword evidence="1 2" id="KW-0732">Signal</keyword>
<dbReference type="InterPro" id="IPR024079">
    <property type="entry name" value="MetalloPept_cat_dom_sf"/>
</dbReference>
<reference evidence="4" key="1">
    <citation type="submission" date="2021-11" db="EMBL/GenBank/DDBJ databases">
        <title>Description of novel Flavobacterium species.</title>
        <authorList>
            <person name="Saticioglu I.B."/>
            <person name="Ay H."/>
            <person name="Altun S."/>
            <person name="Duman M."/>
        </authorList>
    </citation>
    <scope>NUCLEOTIDE SEQUENCE</scope>
    <source>
        <strain evidence="4">F-126</strain>
    </source>
</reference>
<evidence type="ECO:0000313" key="4">
    <source>
        <dbReference type="EMBL" id="MCC9019564.1"/>
    </source>
</evidence>
<gene>
    <name evidence="4" type="ORF">LNQ34_17460</name>
</gene>
<dbReference type="Pfam" id="PF13583">
    <property type="entry name" value="Reprolysin_4"/>
    <property type="match status" value="1"/>
</dbReference>
<feature type="chain" id="PRO_5045090459" evidence="2">
    <location>
        <begin position="18"/>
        <end position="999"/>
    </location>
</feature>
<dbReference type="InterPro" id="IPR026444">
    <property type="entry name" value="Secre_tail"/>
</dbReference>
<comment type="caution">
    <text evidence="4">The sequence shown here is derived from an EMBL/GenBank/DDBJ whole genome shotgun (WGS) entry which is preliminary data.</text>
</comment>
<evidence type="ECO:0000256" key="1">
    <source>
        <dbReference type="ARBA" id="ARBA00022729"/>
    </source>
</evidence>
<dbReference type="Pfam" id="PF18962">
    <property type="entry name" value="Por_Secre_tail"/>
    <property type="match status" value="1"/>
</dbReference>
<dbReference type="EMBL" id="JAJJMN010000002">
    <property type="protein sequence ID" value="MCC9019564.1"/>
    <property type="molecule type" value="Genomic_DNA"/>
</dbReference>
<evidence type="ECO:0000313" key="5">
    <source>
        <dbReference type="Proteomes" id="UP001430700"/>
    </source>
</evidence>
<evidence type="ECO:0000256" key="2">
    <source>
        <dbReference type="SAM" id="SignalP"/>
    </source>
</evidence>
<dbReference type="SUPFAM" id="SSF55486">
    <property type="entry name" value="Metalloproteases ('zincins'), catalytic domain"/>
    <property type="match status" value="1"/>
</dbReference>
<dbReference type="Proteomes" id="UP001430700">
    <property type="component" value="Unassembled WGS sequence"/>
</dbReference>
<keyword evidence="5" id="KW-1185">Reference proteome</keyword>
<dbReference type="NCBIfam" id="TIGR04183">
    <property type="entry name" value="Por_Secre_tail"/>
    <property type="match status" value="1"/>
</dbReference>
<name>A0ABS8M4G5_9FLAO</name>
<evidence type="ECO:0000259" key="3">
    <source>
        <dbReference type="Pfam" id="PF18962"/>
    </source>
</evidence>
<dbReference type="Gene3D" id="3.40.390.10">
    <property type="entry name" value="Collagenase (Catalytic Domain)"/>
    <property type="match status" value="1"/>
</dbReference>
<organism evidence="4 5">
    <name type="scientific">Flavobacterium lipolyticum</name>
    <dbReference type="NCBI Taxonomy" id="2893754"/>
    <lineage>
        <taxon>Bacteria</taxon>
        <taxon>Pseudomonadati</taxon>
        <taxon>Bacteroidota</taxon>
        <taxon>Flavobacteriia</taxon>
        <taxon>Flavobacteriales</taxon>
        <taxon>Flavobacteriaceae</taxon>
        <taxon>Flavobacterium</taxon>
    </lineage>
</organism>
<proteinExistence type="predicted"/>
<accession>A0ABS8M4G5</accession>
<protein>
    <submittedName>
        <fullName evidence="4">M12 family metallo-peptidase</fullName>
    </submittedName>
</protein>
<dbReference type="RefSeq" id="WP_230000644.1">
    <property type="nucleotide sequence ID" value="NZ_JAJJMN010000002.1"/>
</dbReference>
<sequence>MKKTLLLFLLISIFSNAQELKTDLPGAENLPGLIFKLKTENFKRNINSKRQSSKKINDRSIVLTLIDGTSEEFILSENNLTQERIDNVISFDGFSKDKQSKIKLTLIGDKITAIIKSDKGYFIVEPYKTESGEYRIYESSEMFGEKFECDAHVDEVRQFLNERTKRSTVTEKSVTNFPYGDKMRTFRMAVAATGEFTTALGSQDAALAEILTVMNLVNLIFESELSLSFQLIPATIDKTLIFKDATTDPFTINPTGVSGTNSQTGFNTLNSSGILPYTSYDIGHTFNIVSGSTVQGHAGPQPCSSTSKARAWTEWSITVSKSTIANLIIHEIGHQFNAGHTYNATGGLANSPTFCTIGWNSSSAVEPGAGTTIMSYGTNCVIPIDQTNTGNNKLNYFHSKSIDQIINSLNTGATCFTSLDVANTPPLANAGNIAITIPKGTPFKLKGIGTDVENSNLSYTWEQIDIAVDNDKGAMGSTINGSGGYSAVNGTTTPLFRSQQSNTTTERYFPKMKFVLENQNEPPTLEAEALPQVARNMNMRFTVRDNSVVAGGVDSDKILITVTNDGPLTVTYPNSNVTINADSNINVTWDVNQTDLIKSTVDIILSTDGGNSFPYVLASNVSNNGSATVTIPLIPNKDKARIKVVAVINDYAEFFDVSNTDFIINSSCNSYDSIIVEENRTVTANQASIETNLNLQPQTPSNSTYVSKTIAFTTSTMSPQGFYVYNADRTAPSLKSLDYNLVPLRVKVTEDGNYTLSYPSGFLIISIYKGNQATESNFISSNGRIGTGTNISYTNSFTVKLKKGVEYFIAATNYRRTPNNDVFTVSINGPGRFFDIINPTVGVNYSYIAINTLTDKIISTNTTADFSTLATGTYTIHGISFVGSAADLINKSINEIIQQKICYQLSDNSITLIITSPLGINANTKNTIKITPNPVTDVLRVHTQENITHYEIYDSLGRLVEKNDVFKAEINFSKFQSGMYLLLLHDTDNSVYRAKIIKK</sequence>
<feature type="domain" description="Secretion system C-terminal sorting" evidence="3">
    <location>
        <begin position="932"/>
        <end position="997"/>
    </location>
</feature>
<feature type="signal peptide" evidence="2">
    <location>
        <begin position="1"/>
        <end position="17"/>
    </location>
</feature>